<proteinExistence type="predicted"/>
<dbReference type="RefSeq" id="WP_209872566.1">
    <property type="nucleotide sequence ID" value="NZ_JAGGLV010000006.1"/>
</dbReference>
<dbReference type="Gene3D" id="3.40.50.150">
    <property type="entry name" value="Vaccinia Virus protein VP39"/>
    <property type="match status" value="1"/>
</dbReference>
<evidence type="ECO:0000313" key="3">
    <source>
        <dbReference type="Proteomes" id="UP000773462"/>
    </source>
</evidence>
<dbReference type="InterPro" id="IPR013216">
    <property type="entry name" value="Methyltransf_11"/>
</dbReference>
<dbReference type="InterPro" id="IPR029063">
    <property type="entry name" value="SAM-dependent_MTases_sf"/>
</dbReference>
<protein>
    <submittedName>
        <fullName evidence="2">Ubiquinone/menaquinone biosynthesis C-methylase UbiE</fullName>
    </submittedName>
</protein>
<dbReference type="SUPFAM" id="SSF53335">
    <property type="entry name" value="S-adenosyl-L-methionine-dependent methyltransferases"/>
    <property type="match status" value="1"/>
</dbReference>
<dbReference type="CDD" id="cd02440">
    <property type="entry name" value="AdoMet_MTases"/>
    <property type="match status" value="1"/>
</dbReference>
<dbReference type="Proteomes" id="UP000773462">
    <property type="component" value="Unassembled WGS sequence"/>
</dbReference>
<reference evidence="2 3" key="1">
    <citation type="submission" date="2021-03" db="EMBL/GenBank/DDBJ databases">
        <title>Genomic Encyclopedia of Type Strains, Phase IV (KMG-IV): sequencing the most valuable type-strain genomes for metagenomic binning, comparative biology and taxonomic classification.</title>
        <authorList>
            <person name="Goeker M."/>
        </authorList>
    </citation>
    <scope>NUCLEOTIDE SEQUENCE [LARGE SCALE GENOMIC DNA]</scope>
    <source>
        <strain evidence="2 3">DSM 101953</strain>
    </source>
</reference>
<dbReference type="PANTHER" id="PTHR43861">
    <property type="entry name" value="TRANS-ACONITATE 2-METHYLTRANSFERASE-RELATED"/>
    <property type="match status" value="1"/>
</dbReference>
<accession>A0ABS4NPQ8</accession>
<keyword evidence="2" id="KW-0830">Ubiquinone</keyword>
<name>A0ABS4NPQ8_9BACL</name>
<sequence>MNRDELFSHVQKFSEDQYSNEHRLNARIQLYQYCEHKKDWHEWVFEHLGLTEGLKIAEIGCGTGVLWEKNMSKLPSKSEIVLTDASRGMVETAKGSINDPLNRFHYEVVDAEKMPWPDHSFEVVIANHLLYHFQDHRKIFSEINRVLVPNGTAYASTVSANNYRELLQLILEFDGRLSFFNEAVKNFNLENGQDILGKYFKVTAQYVLQNDIVIQSAAPLILYVASYFSEDQLHILTDRFNELCDYLEGTLERSGALRITNQNVLFQYQRVSTG</sequence>
<evidence type="ECO:0000259" key="1">
    <source>
        <dbReference type="Pfam" id="PF08241"/>
    </source>
</evidence>
<dbReference type="EMBL" id="JAGGLV010000006">
    <property type="protein sequence ID" value="MBP2112052.1"/>
    <property type="molecule type" value="Genomic_DNA"/>
</dbReference>
<organism evidence="2 3">
    <name type="scientific">Paenibacillus silagei</name>
    <dbReference type="NCBI Taxonomy" id="1670801"/>
    <lineage>
        <taxon>Bacteria</taxon>
        <taxon>Bacillati</taxon>
        <taxon>Bacillota</taxon>
        <taxon>Bacilli</taxon>
        <taxon>Bacillales</taxon>
        <taxon>Paenibacillaceae</taxon>
        <taxon>Paenibacillus</taxon>
    </lineage>
</organism>
<evidence type="ECO:0000313" key="2">
    <source>
        <dbReference type="EMBL" id="MBP2112052.1"/>
    </source>
</evidence>
<keyword evidence="3" id="KW-1185">Reference proteome</keyword>
<comment type="caution">
    <text evidence="2">The sequence shown here is derived from an EMBL/GenBank/DDBJ whole genome shotgun (WGS) entry which is preliminary data.</text>
</comment>
<gene>
    <name evidence="2" type="ORF">J2Z70_002206</name>
</gene>
<feature type="domain" description="Methyltransferase type 11" evidence="1">
    <location>
        <begin position="58"/>
        <end position="154"/>
    </location>
</feature>
<dbReference type="Pfam" id="PF08241">
    <property type="entry name" value="Methyltransf_11"/>
    <property type="match status" value="1"/>
</dbReference>